<accession>A0ABS6ARC9</accession>
<dbReference type="RefSeq" id="WP_216034764.1">
    <property type="nucleotide sequence ID" value="NZ_JAHKNG010000061.1"/>
</dbReference>
<name>A0ABS6ARC9_9RHOB</name>
<keyword evidence="2" id="KW-1185">Reference proteome</keyword>
<protein>
    <submittedName>
        <fullName evidence="1">Uncharacterized protein</fullName>
    </submittedName>
</protein>
<reference evidence="1" key="1">
    <citation type="submission" date="2021-06" db="EMBL/GenBank/DDBJ databases">
        <title>Paracoccus bacterium XHP0099 sp. nov., isolated from the surface waters of the Yellow Sea.</title>
        <authorList>
            <person name="Xue H."/>
            <person name="Zhang D."/>
        </authorList>
    </citation>
    <scope>NUCLEOTIDE SEQUENCE</scope>
    <source>
        <strain evidence="1">XHP0099</strain>
    </source>
</reference>
<feature type="non-terminal residue" evidence="1">
    <location>
        <position position="1"/>
    </location>
</feature>
<gene>
    <name evidence="1" type="ORF">KNW02_18955</name>
</gene>
<dbReference type="EMBL" id="JAHKNG010000061">
    <property type="protein sequence ID" value="MBU3032170.1"/>
    <property type="molecule type" value="Genomic_DNA"/>
</dbReference>
<organism evidence="1 2">
    <name type="scientific">Paracoccus marinaquae</name>
    <dbReference type="NCBI Taxonomy" id="2841926"/>
    <lineage>
        <taxon>Bacteria</taxon>
        <taxon>Pseudomonadati</taxon>
        <taxon>Pseudomonadota</taxon>
        <taxon>Alphaproteobacteria</taxon>
        <taxon>Rhodobacterales</taxon>
        <taxon>Paracoccaceae</taxon>
        <taxon>Paracoccus</taxon>
    </lineage>
</organism>
<evidence type="ECO:0000313" key="2">
    <source>
        <dbReference type="Proteomes" id="UP001166191"/>
    </source>
</evidence>
<comment type="caution">
    <text evidence="1">The sequence shown here is derived from an EMBL/GenBank/DDBJ whole genome shotgun (WGS) entry which is preliminary data.</text>
</comment>
<sequence length="86" mass="9299">SPGFEAIPPLAASNPGEEIIDKNAEADRLKAGGLYPIHGKSSKSQAVSLLYNHEKQRRCRASANGPMRPMPGCRVGRFRRRARAAG</sequence>
<evidence type="ECO:0000313" key="1">
    <source>
        <dbReference type="EMBL" id="MBU3032170.1"/>
    </source>
</evidence>
<dbReference type="Proteomes" id="UP001166191">
    <property type="component" value="Unassembled WGS sequence"/>
</dbReference>
<proteinExistence type="predicted"/>